<protein>
    <recommendedName>
        <fullName evidence="3">Conserved oligomeric Golgi complex subunit 8</fullName>
    </recommendedName>
    <alternativeName>
        <fullName evidence="8">Component of oligomeric Golgi complex 8</fullName>
    </alternativeName>
</protein>
<comment type="similarity">
    <text evidence="2">Belongs to the COG8 family.</text>
</comment>
<dbReference type="PANTHER" id="PTHR21311:SF0">
    <property type="entry name" value="CONSERVED OLIGOMERIC GOLGI COMPLEX SUBUNIT 8"/>
    <property type="match status" value="1"/>
</dbReference>
<dbReference type="InterPro" id="IPR007255">
    <property type="entry name" value="COG8"/>
</dbReference>
<evidence type="ECO:0000256" key="8">
    <source>
        <dbReference type="ARBA" id="ARBA00031347"/>
    </source>
</evidence>
<dbReference type="EMBL" id="MU004240">
    <property type="protein sequence ID" value="KAF2665327.1"/>
    <property type="molecule type" value="Genomic_DNA"/>
</dbReference>
<sequence length="519" mass="56398">MSESIYDLLAPYFDHVSQESRPEPSDATTTKYLNRITTLSLSDLSTTEPGSLSQTATSNLRSLQALSKRSQKPIISAAENLSTLTAQLPDISKESYNLKHAIPAVESKAAAFAEKYRKSNEASNPVVIERRNALLLARNVDRISSVLDLPTLLSSAISSGQQPGTGQSASTSSSSAVSYASALDLHAHVKRLAVLYSDSPLVASIGTQSEREMRLLTSNLITGLRGQGIKLASAMRTLGWLRRVAPELDEQMRAQARSGVRGGRQMMPTTSPGSGDGALGALFLVCRLASLDAMLDALDPLKELADHESIQRSQAKQQAAEEKNNKNKRDTSARTPGPTGQQTERYLKRYIEIFREQSFAIVSMYKSIFPGALAAPGSQELQSIKSASKGNDAKDLLLPLPSPLATFPSHLVDRLFDTLKIYLPNIRDAAARDSLMTQILYCAGSLGRLGGDFSLMLALLEEEISEEFAEDEISQTKLDDDEEWVKVMKKHRINASRLELLASGVTAGKHTKHSTVISP</sequence>
<dbReference type="Proteomes" id="UP000799302">
    <property type="component" value="Unassembled WGS sequence"/>
</dbReference>
<dbReference type="GO" id="GO:0000139">
    <property type="term" value="C:Golgi membrane"/>
    <property type="evidence" value="ECO:0007669"/>
    <property type="project" value="UniProtKB-SubCell"/>
</dbReference>
<proteinExistence type="inferred from homology"/>
<evidence type="ECO:0000256" key="3">
    <source>
        <dbReference type="ARBA" id="ARBA00020983"/>
    </source>
</evidence>
<dbReference type="Pfam" id="PF04124">
    <property type="entry name" value="Dor1"/>
    <property type="match status" value="2"/>
</dbReference>
<evidence type="ECO:0000256" key="1">
    <source>
        <dbReference type="ARBA" id="ARBA00004395"/>
    </source>
</evidence>
<dbReference type="PANTHER" id="PTHR21311">
    <property type="entry name" value="CONSERVED OLIGOMERIC GOLGI COMPLEX COMPONENT 8"/>
    <property type="match status" value="1"/>
</dbReference>
<feature type="region of interest" description="Disordered" evidence="9">
    <location>
        <begin position="308"/>
        <end position="342"/>
    </location>
</feature>
<accession>A0A6A6U1L2</accession>
<dbReference type="GO" id="GO:0006891">
    <property type="term" value="P:intra-Golgi vesicle-mediated transport"/>
    <property type="evidence" value="ECO:0007669"/>
    <property type="project" value="TreeGrafter"/>
</dbReference>
<evidence type="ECO:0000256" key="9">
    <source>
        <dbReference type="SAM" id="MobiDB-lite"/>
    </source>
</evidence>
<keyword evidence="6" id="KW-0333">Golgi apparatus</keyword>
<dbReference type="GO" id="GO:0017119">
    <property type="term" value="C:Golgi transport complex"/>
    <property type="evidence" value="ECO:0007669"/>
    <property type="project" value="InterPro"/>
</dbReference>
<evidence type="ECO:0000313" key="11">
    <source>
        <dbReference type="Proteomes" id="UP000799302"/>
    </source>
</evidence>
<dbReference type="OrthoDB" id="1661054at2759"/>
<comment type="subcellular location">
    <subcellularLocation>
        <location evidence="1">Golgi apparatus membrane</location>
        <topology evidence="1">Peripheral membrane protein</topology>
    </subcellularLocation>
</comment>
<dbReference type="AlphaFoldDB" id="A0A6A6U1L2"/>
<evidence type="ECO:0000313" key="10">
    <source>
        <dbReference type="EMBL" id="KAF2665327.1"/>
    </source>
</evidence>
<evidence type="ECO:0000256" key="2">
    <source>
        <dbReference type="ARBA" id="ARBA00006419"/>
    </source>
</evidence>
<dbReference type="GO" id="GO:0015031">
    <property type="term" value="P:protein transport"/>
    <property type="evidence" value="ECO:0007669"/>
    <property type="project" value="UniProtKB-KW"/>
</dbReference>
<gene>
    <name evidence="10" type="ORF">BT63DRAFT_458896</name>
</gene>
<evidence type="ECO:0000256" key="6">
    <source>
        <dbReference type="ARBA" id="ARBA00023034"/>
    </source>
</evidence>
<keyword evidence="5" id="KW-0653">Protein transport</keyword>
<reference evidence="10" key="1">
    <citation type="journal article" date="2020" name="Stud. Mycol.">
        <title>101 Dothideomycetes genomes: a test case for predicting lifestyles and emergence of pathogens.</title>
        <authorList>
            <person name="Haridas S."/>
            <person name="Albert R."/>
            <person name="Binder M."/>
            <person name="Bloem J."/>
            <person name="Labutti K."/>
            <person name="Salamov A."/>
            <person name="Andreopoulos B."/>
            <person name="Baker S."/>
            <person name="Barry K."/>
            <person name="Bills G."/>
            <person name="Bluhm B."/>
            <person name="Cannon C."/>
            <person name="Castanera R."/>
            <person name="Culley D."/>
            <person name="Daum C."/>
            <person name="Ezra D."/>
            <person name="Gonzalez J."/>
            <person name="Henrissat B."/>
            <person name="Kuo A."/>
            <person name="Liang C."/>
            <person name="Lipzen A."/>
            <person name="Lutzoni F."/>
            <person name="Magnuson J."/>
            <person name="Mondo S."/>
            <person name="Nolan M."/>
            <person name="Ohm R."/>
            <person name="Pangilinan J."/>
            <person name="Park H.-J."/>
            <person name="Ramirez L."/>
            <person name="Alfaro M."/>
            <person name="Sun H."/>
            <person name="Tritt A."/>
            <person name="Yoshinaga Y."/>
            <person name="Zwiers L.-H."/>
            <person name="Turgeon B."/>
            <person name="Goodwin S."/>
            <person name="Spatafora J."/>
            <person name="Crous P."/>
            <person name="Grigoriev I."/>
        </authorList>
    </citation>
    <scope>NUCLEOTIDE SEQUENCE</scope>
    <source>
        <strain evidence="10">CBS 115976</strain>
    </source>
</reference>
<organism evidence="10 11">
    <name type="scientific">Microthyrium microscopicum</name>
    <dbReference type="NCBI Taxonomy" id="703497"/>
    <lineage>
        <taxon>Eukaryota</taxon>
        <taxon>Fungi</taxon>
        <taxon>Dikarya</taxon>
        <taxon>Ascomycota</taxon>
        <taxon>Pezizomycotina</taxon>
        <taxon>Dothideomycetes</taxon>
        <taxon>Dothideomycetes incertae sedis</taxon>
        <taxon>Microthyriales</taxon>
        <taxon>Microthyriaceae</taxon>
        <taxon>Microthyrium</taxon>
    </lineage>
</organism>
<name>A0A6A6U1L2_9PEZI</name>
<keyword evidence="4" id="KW-0813">Transport</keyword>
<evidence type="ECO:0000256" key="5">
    <source>
        <dbReference type="ARBA" id="ARBA00022927"/>
    </source>
</evidence>
<keyword evidence="11" id="KW-1185">Reference proteome</keyword>
<keyword evidence="7" id="KW-0472">Membrane</keyword>
<feature type="compositionally biased region" description="Basic and acidic residues" evidence="9">
    <location>
        <begin position="319"/>
        <end position="332"/>
    </location>
</feature>
<evidence type="ECO:0000256" key="7">
    <source>
        <dbReference type="ARBA" id="ARBA00023136"/>
    </source>
</evidence>
<evidence type="ECO:0000256" key="4">
    <source>
        <dbReference type="ARBA" id="ARBA00022448"/>
    </source>
</evidence>